<reference evidence="2" key="1">
    <citation type="submission" date="2007-07" db="EMBL/GenBank/DDBJ databases">
        <title>Complete genome sequence of Campylobacter hominis ATCC BAA-381, a commensal isolated from the human gastrointestinal tract.</title>
        <authorList>
            <person name="Fouts D.E."/>
            <person name="Mongodin E.F."/>
            <person name="Puiu D."/>
            <person name="Sebastian Y."/>
            <person name="Miller W.G."/>
            <person name="Mandrell R.E."/>
            <person name="Nelson K.E."/>
        </authorList>
    </citation>
    <scope>NUCLEOTIDE SEQUENCE [LARGE SCALE GENOMIC DNA]</scope>
    <source>
        <strain evidence="2">ATCC BAA-381 / LMG 19568 / NCTC 13146 / CH001A</strain>
    </source>
</reference>
<dbReference type="RefSeq" id="WP_012108999.1">
    <property type="nucleotide sequence ID" value="NC_009714.1"/>
</dbReference>
<gene>
    <name evidence="1" type="ordered locus">CHAB381_1144</name>
</gene>
<accession>A7I2F9</accession>
<organism evidence="1 2">
    <name type="scientific">Campylobacter hominis (strain ATCC BAA-381 / DSM 21671 / CCUG 45161 / LMG 19568 / NCTC 13146 / CH001A)</name>
    <dbReference type="NCBI Taxonomy" id="360107"/>
    <lineage>
        <taxon>Bacteria</taxon>
        <taxon>Pseudomonadati</taxon>
        <taxon>Campylobacterota</taxon>
        <taxon>Epsilonproteobacteria</taxon>
        <taxon>Campylobacterales</taxon>
        <taxon>Campylobacteraceae</taxon>
        <taxon>Campylobacter</taxon>
    </lineage>
</organism>
<dbReference type="eggNOG" id="ENOG5032N2W">
    <property type="taxonomic scope" value="Bacteria"/>
</dbReference>
<dbReference type="EMBL" id="CP000776">
    <property type="protein sequence ID" value="ABS51721.1"/>
    <property type="molecule type" value="Genomic_DNA"/>
</dbReference>
<keyword evidence="2" id="KW-1185">Reference proteome</keyword>
<name>A7I2F9_CAMHC</name>
<protein>
    <submittedName>
        <fullName evidence="1">Uncharacterized protein</fullName>
    </submittedName>
</protein>
<evidence type="ECO:0000313" key="1">
    <source>
        <dbReference type="EMBL" id="ABS51721.1"/>
    </source>
</evidence>
<sequence length="73" mass="8957">MMSKYAEDIFREPAVLRKKLDMYLKTPQKTMLYARAAEKFFYSSGKRYIKFQITWSWSWWGFFGGFFFIEKII</sequence>
<evidence type="ECO:0000313" key="2">
    <source>
        <dbReference type="Proteomes" id="UP000002407"/>
    </source>
</evidence>
<dbReference type="Proteomes" id="UP000002407">
    <property type="component" value="Chromosome"/>
</dbReference>
<dbReference type="AlphaFoldDB" id="A7I2F9"/>
<proteinExistence type="predicted"/>
<dbReference type="KEGG" id="cha:CHAB381_1144"/>
<dbReference type="HOGENOM" id="CLU_2697679_0_0_7"/>